<keyword evidence="2" id="KW-1185">Reference proteome</keyword>
<keyword evidence="1" id="KW-0067">ATP-binding</keyword>
<keyword evidence="1" id="KW-0547">Nucleotide-binding</keyword>
<organism evidence="1 2">
    <name type="scientific">Entomophthora muscae</name>
    <dbReference type="NCBI Taxonomy" id="34485"/>
    <lineage>
        <taxon>Eukaryota</taxon>
        <taxon>Fungi</taxon>
        <taxon>Fungi incertae sedis</taxon>
        <taxon>Zoopagomycota</taxon>
        <taxon>Entomophthoromycotina</taxon>
        <taxon>Entomophthoromycetes</taxon>
        <taxon>Entomophthorales</taxon>
        <taxon>Entomophthoraceae</taxon>
        <taxon>Entomophthora</taxon>
    </lineage>
</organism>
<evidence type="ECO:0000313" key="2">
    <source>
        <dbReference type="Proteomes" id="UP001165960"/>
    </source>
</evidence>
<sequence>MQALIAILTFRFDLYTCGGRYSGAGYAEYSDIDILQMIGRAGRPQFDTLGKAVIMTEQTLVPKYASLINGMQDIESCLHENLVEHLNAQVCIGQVRSNMDAINWYCTENMAHYKIGPVNRESIAPEKQLEFICANDLELLEKNRMLERKGDVFYATEIGQTMARNYVRFKSVALIVSGTKACSMQRMLELLVQCEEFSEVRFHLGEKTALNNIIKSPEIRFPVSLEKPPKAKTIPQKVNLAIQCALANITYSNFKINPNHAIETNMILKDSSRLCKGVQYARSLKDIGIDSLETLAAADPRKIELKLNRNPPFGNQIIRRALTVPKFSLKLSKMTRLNNNRQQISSHMKPSSTEIFINLNLLNKEHASHIKDRFPTNFYLIAVANSGRLVHFEKFKSHSFKLEDHSNESFIDVRLLYEDYVGADISEILQLEKTDEPLSLHIPQKVQNYFTKEKTKPQRSIDRLPVIDLDAEDQAQEENKDIISKEKPQKYQNGEVKDDSVGDFPYNDIFFDEYDLAKACIHYLTSFIVRIRRVTLLGVRT</sequence>
<protein>
    <submittedName>
        <fullName evidence="1">ATP-dependent DNA helicase MER3</fullName>
        <ecNumber evidence="1">3.6.4.12</ecNumber>
    </submittedName>
</protein>
<dbReference type="EC" id="3.6.4.12" evidence="1"/>
<dbReference type="EMBL" id="QTSX02003639">
    <property type="protein sequence ID" value="KAJ9069325.1"/>
    <property type="molecule type" value="Genomic_DNA"/>
</dbReference>
<keyword evidence="1" id="KW-0378">Hydrolase</keyword>
<dbReference type="Proteomes" id="UP001165960">
    <property type="component" value="Unassembled WGS sequence"/>
</dbReference>
<name>A0ACC2T3Y6_9FUNG</name>
<evidence type="ECO:0000313" key="1">
    <source>
        <dbReference type="EMBL" id="KAJ9069325.1"/>
    </source>
</evidence>
<reference evidence="1" key="1">
    <citation type="submission" date="2022-04" db="EMBL/GenBank/DDBJ databases">
        <title>Genome of the entomopathogenic fungus Entomophthora muscae.</title>
        <authorList>
            <person name="Elya C."/>
            <person name="Lovett B.R."/>
            <person name="Lee E."/>
            <person name="Macias A.M."/>
            <person name="Hajek A.E."/>
            <person name="De Bivort B.L."/>
            <person name="Kasson M.T."/>
            <person name="De Fine Licht H.H."/>
            <person name="Stajich J.E."/>
        </authorList>
    </citation>
    <scope>NUCLEOTIDE SEQUENCE</scope>
    <source>
        <strain evidence="1">Berkeley</strain>
    </source>
</reference>
<comment type="caution">
    <text evidence="1">The sequence shown here is derived from an EMBL/GenBank/DDBJ whole genome shotgun (WGS) entry which is preliminary data.</text>
</comment>
<proteinExistence type="predicted"/>
<gene>
    <name evidence="1" type="primary">HFM1_2</name>
    <name evidence="1" type="ORF">DSO57_1019594</name>
</gene>
<keyword evidence="1" id="KW-0347">Helicase</keyword>
<accession>A0ACC2T3Y6</accession>